<feature type="compositionally biased region" description="Basic residues" evidence="1">
    <location>
        <begin position="121"/>
        <end position="133"/>
    </location>
</feature>
<gene>
    <name evidence="3" type="primary">LOC111359402</name>
</gene>
<sequence length="310" mass="35760">MPCDKASPRVIIPSTTFNPIKTHVTRAKTTEVTVGIETRIDLLKREIIEEIQGPNQGIQGNYDNYVDMYEYVDNSNQPITPINSYDKRKLQDKFKLPELKSTTTEKFIASESEHVDEIPKSKPKPLRTHAKRGHTSDVQRPLDIFYRKMTFDNDERSKPQKWTHCFDVITPYLNGFDDNSTMVRRIDASSRDVRKLSHLLSFDATGSTASDIQSILYKISKIQLKIFQWDVSAIRKVLHIIIKNGTHDFRGLKYGLKGLFANWRIDMSDHAGFLQQSRIYRPPCLQISEDDITTTRTEHSIISKEEDKGI</sequence>
<organism evidence="2 3">
    <name type="scientific">Spodoptera litura</name>
    <name type="common">Asian cotton leafworm</name>
    <dbReference type="NCBI Taxonomy" id="69820"/>
    <lineage>
        <taxon>Eukaryota</taxon>
        <taxon>Metazoa</taxon>
        <taxon>Ecdysozoa</taxon>
        <taxon>Arthropoda</taxon>
        <taxon>Hexapoda</taxon>
        <taxon>Insecta</taxon>
        <taxon>Pterygota</taxon>
        <taxon>Neoptera</taxon>
        <taxon>Endopterygota</taxon>
        <taxon>Lepidoptera</taxon>
        <taxon>Glossata</taxon>
        <taxon>Ditrysia</taxon>
        <taxon>Noctuoidea</taxon>
        <taxon>Noctuidae</taxon>
        <taxon>Amphipyrinae</taxon>
        <taxon>Spodoptera</taxon>
    </lineage>
</organism>
<proteinExistence type="predicted"/>
<protein>
    <submittedName>
        <fullName evidence="3">Uncharacterized protein LOC111359402</fullName>
    </submittedName>
</protein>
<evidence type="ECO:0000256" key="1">
    <source>
        <dbReference type="SAM" id="MobiDB-lite"/>
    </source>
</evidence>
<dbReference type="AlphaFoldDB" id="A0A9J7IW56"/>
<keyword evidence="2" id="KW-1185">Reference proteome</keyword>
<dbReference type="KEGG" id="sliu:111359402"/>
<name>A0A9J7IW56_SPOLT</name>
<evidence type="ECO:0000313" key="3">
    <source>
        <dbReference type="RefSeq" id="XP_022830713.1"/>
    </source>
</evidence>
<evidence type="ECO:0000313" key="2">
    <source>
        <dbReference type="Proteomes" id="UP000301870"/>
    </source>
</evidence>
<dbReference type="GeneID" id="111359402"/>
<feature type="region of interest" description="Disordered" evidence="1">
    <location>
        <begin position="112"/>
        <end position="133"/>
    </location>
</feature>
<accession>A0A9J7IW56</accession>
<dbReference type="RefSeq" id="XP_022830713.1">
    <property type="nucleotide sequence ID" value="XM_022974945.1"/>
</dbReference>
<dbReference type="OrthoDB" id="7353376at2759"/>
<dbReference type="Proteomes" id="UP000301870">
    <property type="component" value="Chromosome 3"/>
</dbReference>
<reference evidence="3" key="1">
    <citation type="submission" date="2025-08" db="UniProtKB">
        <authorList>
            <consortium name="RefSeq"/>
        </authorList>
    </citation>
    <scope>IDENTIFICATION</scope>
    <source>
        <strain evidence="3">Ishihara</strain>
        <tissue evidence="3">Whole body</tissue>
    </source>
</reference>